<keyword evidence="1 3" id="KW-0547">Nucleotide-binding</keyword>
<evidence type="ECO:0000313" key="5">
    <source>
        <dbReference type="EMBL" id="PIR76182.1"/>
    </source>
</evidence>
<evidence type="ECO:0000259" key="4">
    <source>
        <dbReference type="PROSITE" id="PS51161"/>
    </source>
</evidence>
<dbReference type="Proteomes" id="UP000231530">
    <property type="component" value="Unassembled WGS sequence"/>
</dbReference>
<sequence>MPKQPPIIIKANGDRVRFDRSSLLTSLVRSGAPQELANSVTDKVSSDIVNGKTTTHDIYTTAYGLLKTMKYHPIAARYSLKKAIMELGPTGFPFEQFIGEILKRQGYDVKVGVIVEGHCVPHEVDVVATKDDTHVFVEAKFHNQPGIHTDVKVPLYIHSRFLDIQKNLTKNGDTHTTHVPWIVTNTHFTTSAIDYGTCMGMTLIGWRYPESGGIETMIEEAGLHPVTCLSSLTQKEKNLLLAKNIVLCRNLVETPSLLESVGLSTTKIGIVQKEAKLVCSL</sequence>
<dbReference type="GO" id="GO:0005524">
    <property type="term" value="F:ATP binding"/>
    <property type="evidence" value="ECO:0007669"/>
    <property type="project" value="UniProtKB-UniRule"/>
</dbReference>
<dbReference type="SUPFAM" id="SSF52980">
    <property type="entry name" value="Restriction endonuclease-like"/>
    <property type="match status" value="1"/>
</dbReference>
<dbReference type="GO" id="GO:0003676">
    <property type="term" value="F:nucleic acid binding"/>
    <property type="evidence" value="ECO:0007669"/>
    <property type="project" value="InterPro"/>
</dbReference>
<evidence type="ECO:0000256" key="3">
    <source>
        <dbReference type="PROSITE-ProRule" id="PRU00492"/>
    </source>
</evidence>
<dbReference type="InterPro" id="IPR005144">
    <property type="entry name" value="ATP-cone_dom"/>
</dbReference>
<dbReference type="CDD" id="cd22308">
    <property type="entry name" value="Af1548-like"/>
    <property type="match status" value="1"/>
</dbReference>
<evidence type="ECO:0000256" key="1">
    <source>
        <dbReference type="ARBA" id="ARBA00022741"/>
    </source>
</evidence>
<dbReference type="InterPro" id="IPR011335">
    <property type="entry name" value="Restrct_endonuc-II-like"/>
</dbReference>
<dbReference type="InterPro" id="IPR011856">
    <property type="entry name" value="tRNA_endonuc-like_dom_sf"/>
</dbReference>
<proteinExistence type="predicted"/>
<reference evidence="6" key="1">
    <citation type="submission" date="2017-09" db="EMBL/GenBank/DDBJ databases">
        <title>Depth-based differentiation of microbial function through sediment-hosted aquifers and enrichment of novel symbionts in the deep terrestrial subsurface.</title>
        <authorList>
            <person name="Probst A.J."/>
            <person name="Ladd B."/>
            <person name="Jarett J.K."/>
            <person name="Geller-Mcgrath D.E."/>
            <person name="Sieber C.M.K."/>
            <person name="Emerson J.B."/>
            <person name="Anantharaman K."/>
            <person name="Thomas B.C."/>
            <person name="Malmstrom R."/>
            <person name="Stieglmeier M."/>
            <person name="Klingl A."/>
            <person name="Woyke T."/>
            <person name="Ryan C.M."/>
            <person name="Banfield J.F."/>
        </authorList>
    </citation>
    <scope>NUCLEOTIDE SEQUENCE [LARGE SCALE GENOMIC DNA]</scope>
</reference>
<keyword evidence="2 3" id="KW-0067">ATP-binding</keyword>
<evidence type="ECO:0000313" key="6">
    <source>
        <dbReference type="Proteomes" id="UP000231530"/>
    </source>
</evidence>
<dbReference type="EMBL" id="PFBY01000038">
    <property type="protein sequence ID" value="PIR76182.1"/>
    <property type="molecule type" value="Genomic_DNA"/>
</dbReference>
<dbReference type="Gene3D" id="3.40.1350.10">
    <property type="match status" value="1"/>
</dbReference>
<evidence type="ECO:0000256" key="2">
    <source>
        <dbReference type="ARBA" id="ARBA00022840"/>
    </source>
</evidence>
<name>A0A2H0TVJ5_9BACT</name>
<comment type="caution">
    <text evidence="5">The sequence shown here is derived from an EMBL/GenBank/DDBJ whole genome shotgun (WGS) entry which is preliminary data.</text>
</comment>
<dbReference type="AlphaFoldDB" id="A0A2H0TVJ5"/>
<organism evidence="5 6">
    <name type="scientific">Candidatus Magasanikbacteria bacterium CG10_big_fil_rev_8_21_14_0_10_42_10</name>
    <dbReference type="NCBI Taxonomy" id="1974649"/>
    <lineage>
        <taxon>Bacteria</taxon>
        <taxon>Candidatus Magasanikiibacteriota</taxon>
    </lineage>
</organism>
<gene>
    <name evidence="5" type="ORF">COU32_03435</name>
</gene>
<protein>
    <submittedName>
        <fullName evidence="5">ATPase</fullName>
    </submittedName>
</protein>
<accession>A0A2H0TVJ5</accession>
<dbReference type="PROSITE" id="PS51161">
    <property type="entry name" value="ATP_CONE"/>
    <property type="match status" value="1"/>
</dbReference>
<feature type="domain" description="ATP-cone" evidence="4">
    <location>
        <begin position="6"/>
        <end position="89"/>
    </location>
</feature>